<keyword evidence="5" id="KW-1185">Reference proteome</keyword>
<proteinExistence type="inferred from homology"/>
<dbReference type="Proteomes" id="UP000019443">
    <property type="component" value="Chromosome"/>
</dbReference>
<gene>
    <name evidence="4" type="ORF">LPU83_1295</name>
</gene>
<dbReference type="PANTHER" id="PTHR35174:SF3">
    <property type="entry name" value="BLL7171 PROTEIN"/>
    <property type="match status" value="1"/>
</dbReference>
<feature type="domain" description="YCII-related" evidence="3">
    <location>
        <begin position="34"/>
        <end position="144"/>
    </location>
</feature>
<dbReference type="KEGG" id="rhl:LPU83_1295"/>
<dbReference type="SUPFAM" id="SSF54909">
    <property type="entry name" value="Dimeric alpha+beta barrel"/>
    <property type="match status" value="1"/>
</dbReference>
<dbReference type="HOGENOM" id="CLU_130902_2_1_5"/>
<sequence>MPFALRPASRSRSWGRSKSGRSTIFGSTIERAVMKYLCQIWFDTEKSKLVPQEEWDVLTQECIASDDHWRDRGVLQAALALQAPEAAVTLRVRQGITTATDGPFAEIKEHLGGFVLIEAADMEKAKAVVSTFPILKYASVEIRPAYSIKDGR</sequence>
<evidence type="ECO:0000259" key="3">
    <source>
        <dbReference type="Pfam" id="PF03795"/>
    </source>
</evidence>
<dbReference type="InterPro" id="IPR011008">
    <property type="entry name" value="Dimeric_a/b-barrel"/>
</dbReference>
<dbReference type="Gene3D" id="3.30.70.1060">
    <property type="entry name" value="Dimeric alpha+beta barrel"/>
    <property type="match status" value="1"/>
</dbReference>
<comment type="similarity">
    <text evidence="1">Belongs to the YciI family.</text>
</comment>
<organism evidence="4 5">
    <name type="scientific">Rhizobium favelukesii</name>
    <dbReference type="NCBI Taxonomy" id="348824"/>
    <lineage>
        <taxon>Bacteria</taxon>
        <taxon>Pseudomonadati</taxon>
        <taxon>Pseudomonadota</taxon>
        <taxon>Alphaproteobacteria</taxon>
        <taxon>Hyphomicrobiales</taxon>
        <taxon>Rhizobiaceae</taxon>
        <taxon>Rhizobium/Agrobacterium group</taxon>
        <taxon>Rhizobium</taxon>
    </lineage>
</organism>
<dbReference type="InterPro" id="IPR005545">
    <property type="entry name" value="YCII"/>
</dbReference>
<reference evidence="4" key="1">
    <citation type="submission" date="2013-11" db="EMBL/GenBank/DDBJ databases">
        <title>Draft genome sequence of the broad-host-range Rhizobium sp. LPU83 strain, a member of the low-genetic diversity Oregon-like Rhizobium sp. group.</title>
        <authorList>
            <person name="Wibberg D."/>
            <person name="Puehler A."/>
            <person name="Schlueter A."/>
        </authorList>
    </citation>
    <scope>NUCLEOTIDE SEQUENCE [LARGE SCALE GENOMIC DNA]</scope>
    <source>
        <strain evidence="4">LPU83</strain>
    </source>
</reference>
<protein>
    <recommendedName>
        <fullName evidence="3">YCII-related domain-containing protein</fullName>
    </recommendedName>
</protein>
<dbReference type="PANTHER" id="PTHR35174">
    <property type="entry name" value="BLL7171 PROTEIN-RELATED"/>
    <property type="match status" value="1"/>
</dbReference>
<name>W6R7U0_9HYPH</name>
<dbReference type="AlphaFoldDB" id="W6R7U0"/>
<accession>W6R7U0</accession>
<dbReference type="eggNOG" id="COG3795">
    <property type="taxonomic scope" value="Bacteria"/>
</dbReference>
<evidence type="ECO:0000313" key="5">
    <source>
        <dbReference type="Proteomes" id="UP000019443"/>
    </source>
</evidence>
<evidence type="ECO:0000313" key="4">
    <source>
        <dbReference type="EMBL" id="CDM56969.1"/>
    </source>
</evidence>
<dbReference type="Pfam" id="PF03795">
    <property type="entry name" value="YCII"/>
    <property type="match status" value="1"/>
</dbReference>
<feature type="region of interest" description="Disordered" evidence="2">
    <location>
        <begin position="1"/>
        <end position="20"/>
    </location>
</feature>
<dbReference type="EMBL" id="HG916852">
    <property type="protein sequence ID" value="CDM56969.1"/>
    <property type="molecule type" value="Genomic_DNA"/>
</dbReference>
<evidence type="ECO:0000256" key="2">
    <source>
        <dbReference type="SAM" id="MobiDB-lite"/>
    </source>
</evidence>
<dbReference type="PATRIC" id="fig|348824.6.peg.1394"/>
<evidence type="ECO:0000256" key="1">
    <source>
        <dbReference type="ARBA" id="ARBA00007689"/>
    </source>
</evidence>